<evidence type="ECO:0008006" key="10">
    <source>
        <dbReference type="Google" id="ProtNLM"/>
    </source>
</evidence>
<gene>
    <name evidence="8" type="ORF">TWF730_002384</name>
</gene>
<feature type="region of interest" description="Disordered" evidence="7">
    <location>
        <begin position="610"/>
        <end position="671"/>
    </location>
</feature>
<evidence type="ECO:0000256" key="6">
    <source>
        <dbReference type="SAM" id="Coils"/>
    </source>
</evidence>
<keyword evidence="2" id="KW-0547">Nucleotide-binding</keyword>
<evidence type="ECO:0000313" key="9">
    <source>
        <dbReference type="Proteomes" id="UP001373714"/>
    </source>
</evidence>
<feature type="compositionally biased region" description="Polar residues" evidence="7">
    <location>
        <begin position="660"/>
        <end position="671"/>
    </location>
</feature>
<sequence length="1792" mass="197876">MAPQGWISNDIIYQSQRAVTKEGSNVSNAIVIDDDDGGDQDHAGSLRTAGFKPATIILDLTEGSATPPASNPSVNVTEPQASEPPAEIPQATYTLSWGTHALLAERVPSPTINIVNEELPDTAVNSTILSLDNTTSQSQERNNSTDRSSTQRRSTDRLSPQRRTAERPSPQRQSPLAGRRERNRQTRAGSTRRNLDDDETWEGNINETPFKGDWEAEKYCKNGREVLCPGQNGVQPHRTIYGAATVDGTPKYGCFPEVNEFGCGNSVSGTDYRRMVIATQMRDYAGKLMGTISSMEGEDVLEPSNAAVAATVATTVVDHDVEDGGAGKSLMVRTSEAAVDKLDLVLPTPVDDPVPSPSLVDDSSAASKPTSNSLQDTVEPTSAEEDAPRSGSRTSEPPTELEPEAAIESFSGGTPPVTCAELTQTTELPPISPGHPPPPTLSTNKNSPLPSVSLLEATFANNSINYDDPHINTLNPLDSPLELLLPPTIPEQEATMMKPSRASTPTPIDVSVPETLSSEPKDGGKLLPPTPEHVSPSVAENSVLPPPPVTRSSTNHDVCAACRQAKSILSADHPVKCQICKRAWHRTCNADIRDMGYNVTSWTCRSCVSRKRSTRSRHSGNSSVNGSGSRRGSRQSSISSGRKTDSFHGLGPKRRDSNNVKRVSSNSPSITLATPATAVQVVNNEILTTEVARPEKVRHMGEEVEKGQEECWLLPESPAWQESSGGALSLLDKWDPVPVPIAPILTPSRRKRRRKRSHPSASPSIEVEVEKRPVQPRKRCFVRPAPGPSCGARRGHVSPTAEPEPLPPAEGRDETLVFGLEEPSTKRLRREGPSIMVDEQPADEESIVNGEFMTAQEPMVIEDLIVEEMLVGEGIMTADEPMIIEEPLSIEEPVAIEESQEEMLSPRRSGYAIAGVMLVEPGALGDADTDNEESGIADLADGSKSPVPDDQTPSSANSKLGKFRPLPKLSLMRLSNRINNSGTTLEPPRSQEPETPTTSEGPAAGLDTYFPAASGVVQNPLSPALTNEGAPLPMDMPCDISSLEKPRALIQLPRIFDTEGKSVEFGEDYRATKTRCSQLESEVKKLEAQLGEPTEIQERYRAQSETLDSYKLRCSTLEGEVASSLAQADRILQRLEDQQAGEAEKLRTVNERCERYRVSADEAKEECEELKRRIETLEKQIESRDGSAESASELQGQLAHLQLLYDGALRELGKPGPRVVELMQYRSRCETLQKKFNKASEDYKQLVRETEGQAGKLEAAETEKESLSRSLEETTTYLNEARKECQDANQELCRVTERYEMLERGMASLGGRPILPYPIPKQPYGRMGTRGDIQHSDVLRQNERLREEKAKLEESRRTLEAQCSASEQKIGALSEEVRAVREDNQKLGRLRRKTEAQIPPLRAQLRDACRVRDQKIKELEENSKKDVEIKRLQDLNREAKYAMECKVAEFKSLEATFVSRKVLNEELQAEIRSLEEKAQTAKKDFDDQLKALNSTHSQEVRELKLENERLIEQSRREEEAKARAKGSEEQLELQKGVEASLLERLAEKTLREETSKSEVKDLEDELKRRKDIEDILRERLEASELRYRELEKKIGGGSNASTLEAGDEAAGKGCWEVEDSICGESKASSPSPSAKFEFDFPFTVTHPMLPEPGFEVDAVGELPKGHRVRTTQSRKERYESWYHRNPKALHLHRSCKRDLPVINGKVRVFEADGTDCNSEEDKCDLKGRLRKRGNMAFDEFIGVHQNDVVPVSVQGCSKVTFRKVEKNLRTGGLSRHAVIYRTGRNVPGELRA</sequence>
<evidence type="ECO:0000256" key="7">
    <source>
        <dbReference type="SAM" id="MobiDB-lite"/>
    </source>
</evidence>
<feature type="compositionally biased region" description="Polar residues" evidence="7">
    <location>
        <begin position="63"/>
        <end position="80"/>
    </location>
</feature>
<keyword evidence="1" id="KW-0493">Microtubule</keyword>
<dbReference type="InterPro" id="IPR011011">
    <property type="entry name" value="Znf_FYVE_PHD"/>
</dbReference>
<dbReference type="Proteomes" id="UP001373714">
    <property type="component" value="Unassembled WGS sequence"/>
</dbReference>
<keyword evidence="4 6" id="KW-0175">Coiled coil</keyword>
<name>A0AAV9UCQ9_9PEZI</name>
<feature type="compositionally biased region" description="Low complexity" evidence="7">
    <location>
        <begin position="141"/>
        <end position="152"/>
    </location>
</feature>
<feature type="region of interest" description="Disordered" evidence="7">
    <location>
        <begin position="344"/>
        <end position="449"/>
    </location>
</feature>
<dbReference type="GO" id="GO:0005524">
    <property type="term" value="F:ATP binding"/>
    <property type="evidence" value="ECO:0007669"/>
    <property type="project" value="UniProtKB-KW"/>
</dbReference>
<comment type="caution">
    <text evidence="8">The sequence shown here is derived from an EMBL/GenBank/DDBJ whole genome shotgun (WGS) entry which is preliminary data.</text>
</comment>
<feature type="region of interest" description="Disordered" evidence="7">
    <location>
        <begin position="131"/>
        <end position="209"/>
    </location>
</feature>
<feature type="compositionally biased region" description="Polar residues" evidence="7">
    <location>
        <begin position="131"/>
        <end position="140"/>
    </location>
</feature>
<proteinExistence type="predicted"/>
<accession>A0AAV9UCQ9</accession>
<feature type="compositionally biased region" description="Pro residues" evidence="7">
    <location>
        <begin position="430"/>
        <end position="440"/>
    </location>
</feature>
<keyword evidence="5" id="KW-0505">Motor protein</keyword>
<dbReference type="InterPro" id="IPR044986">
    <property type="entry name" value="KIF15/KIN-12"/>
</dbReference>
<dbReference type="PANTHER" id="PTHR37739:SF8">
    <property type="entry name" value="KINESIN-LIKE PROTEIN KIN-12D"/>
    <property type="match status" value="1"/>
</dbReference>
<feature type="coiled-coil region" evidence="6">
    <location>
        <begin position="1335"/>
        <end position="1376"/>
    </location>
</feature>
<dbReference type="EMBL" id="JAVHNS010000012">
    <property type="protein sequence ID" value="KAK6338321.1"/>
    <property type="molecule type" value="Genomic_DNA"/>
</dbReference>
<reference evidence="8 9" key="1">
    <citation type="submission" date="2019-10" db="EMBL/GenBank/DDBJ databases">
        <authorList>
            <person name="Palmer J.M."/>
        </authorList>
    </citation>
    <scope>NUCLEOTIDE SEQUENCE [LARGE SCALE GENOMIC DNA]</scope>
    <source>
        <strain evidence="8 9">TWF730</strain>
    </source>
</reference>
<evidence type="ECO:0000256" key="3">
    <source>
        <dbReference type="ARBA" id="ARBA00022840"/>
    </source>
</evidence>
<dbReference type="SUPFAM" id="SSF57903">
    <property type="entry name" value="FYVE/PHD zinc finger"/>
    <property type="match status" value="1"/>
</dbReference>
<keyword evidence="3" id="KW-0067">ATP-binding</keyword>
<feature type="compositionally biased region" description="Polar residues" evidence="7">
    <location>
        <begin position="365"/>
        <end position="380"/>
    </location>
</feature>
<feature type="coiled-coil region" evidence="6">
    <location>
        <begin position="1125"/>
        <end position="1187"/>
    </location>
</feature>
<protein>
    <recommendedName>
        <fullName evidence="10">PHD-type domain-containing protein</fullName>
    </recommendedName>
</protein>
<dbReference type="GO" id="GO:0005874">
    <property type="term" value="C:microtubule"/>
    <property type="evidence" value="ECO:0007669"/>
    <property type="project" value="UniProtKB-KW"/>
</dbReference>
<feature type="region of interest" description="Disordered" evidence="7">
    <location>
        <begin position="745"/>
        <end position="812"/>
    </location>
</feature>
<evidence type="ECO:0000256" key="1">
    <source>
        <dbReference type="ARBA" id="ARBA00022701"/>
    </source>
</evidence>
<feature type="compositionally biased region" description="Basic residues" evidence="7">
    <location>
        <begin position="748"/>
        <end position="758"/>
    </location>
</feature>
<feature type="region of interest" description="Disordered" evidence="7">
    <location>
        <begin position="978"/>
        <end position="1004"/>
    </location>
</feature>
<keyword evidence="9" id="KW-1185">Reference proteome</keyword>
<feature type="region of interest" description="Disordered" evidence="7">
    <location>
        <begin position="496"/>
        <end position="553"/>
    </location>
</feature>
<feature type="compositionally biased region" description="Low complexity" evidence="7">
    <location>
        <begin position="619"/>
        <end position="641"/>
    </location>
</feature>
<feature type="coiled-coil region" evidence="6">
    <location>
        <begin position="1222"/>
        <end position="1291"/>
    </location>
</feature>
<feature type="coiled-coil region" evidence="6">
    <location>
        <begin position="1464"/>
        <end position="1593"/>
    </location>
</feature>
<dbReference type="PANTHER" id="PTHR37739">
    <property type="entry name" value="KINESIN-LIKE PROTEIN KIN-12D"/>
    <property type="match status" value="1"/>
</dbReference>
<feature type="region of interest" description="Disordered" evidence="7">
    <location>
        <begin position="924"/>
        <end position="962"/>
    </location>
</feature>
<evidence type="ECO:0000256" key="2">
    <source>
        <dbReference type="ARBA" id="ARBA00022741"/>
    </source>
</evidence>
<organism evidence="8 9">
    <name type="scientific">Orbilia blumenaviensis</name>
    <dbReference type="NCBI Taxonomy" id="1796055"/>
    <lineage>
        <taxon>Eukaryota</taxon>
        <taxon>Fungi</taxon>
        <taxon>Dikarya</taxon>
        <taxon>Ascomycota</taxon>
        <taxon>Pezizomycotina</taxon>
        <taxon>Orbiliomycetes</taxon>
        <taxon>Orbiliales</taxon>
        <taxon>Orbiliaceae</taxon>
        <taxon>Orbilia</taxon>
    </lineage>
</organism>
<evidence type="ECO:0000256" key="4">
    <source>
        <dbReference type="ARBA" id="ARBA00023054"/>
    </source>
</evidence>
<evidence type="ECO:0000313" key="8">
    <source>
        <dbReference type="EMBL" id="KAK6338321.1"/>
    </source>
</evidence>
<dbReference type="Gene3D" id="3.30.40.10">
    <property type="entry name" value="Zinc/RING finger domain, C3HC4 (zinc finger)"/>
    <property type="match status" value="1"/>
</dbReference>
<evidence type="ECO:0000256" key="5">
    <source>
        <dbReference type="ARBA" id="ARBA00023175"/>
    </source>
</evidence>
<feature type="region of interest" description="Disordered" evidence="7">
    <location>
        <begin position="62"/>
        <end position="86"/>
    </location>
</feature>
<dbReference type="InterPro" id="IPR013083">
    <property type="entry name" value="Znf_RING/FYVE/PHD"/>
</dbReference>